<sequence length="67" mass="6984">MVGVVEEEHQVTEADQRVGAVPRAGQGFGVAVHVADHVDPGRPGGRSPAVRFATSHAITLECPSGPW</sequence>
<proteinExistence type="predicted"/>
<keyword evidence="2" id="KW-1185">Reference proteome</keyword>
<name>A0ABQ2SN14_STRBA</name>
<dbReference type="EMBL" id="BMSZ01000001">
    <property type="protein sequence ID" value="GGS34784.1"/>
    <property type="molecule type" value="Genomic_DNA"/>
</dbReference>
<organism evidence="1 2">
    <name type="scientific">Streptomyces badius</name>
    <dbReference type="NCBI Taxonomy" id="1941"/>
    <lineage>
        <taxon>Bacteria</taxon>
        <taxon>Bacillati</taxon>
        <taxon>Actinomycetota</taxon>
        <taxon>Actinomycetes</taxon>
        <taxon>Kitasatosporales</taxon>
        <taxon>Streptomycetaceae</taxon>
        <taxon>Streptomyces</taxon>
    </lineage>
</organism>
<gene>
    <name evidence="1" type="ORF">GCM10010253_05470</name>
</gene>
<protein>
    <submittedName>
        <fullName evidence="1">Uncharacterized protein</fullName>
    </submittedName>
</protein>
<accession>A0ABQ2SN14</accession>
<dbReference type="Proteomes" id="UP000659767">
    <property type="component" value="Unassembled WGS sequence"/>
</dbReference>
<comment type="caution">
    <text evidence="1">The sequence shown here is derived from an EMBL/GenBank/DDBJ whole genome shotgun (WGS) entry which is preliminary data.</text>
</comment>
<reference evidence="2" key="1">
    <citation type="journal article" date="2019" name="Int. J. Syst. Evol. Microbiol.">
        <title>The Global Catalogue of Microorganisms (GCM) 10K type strain sequencing project: providing services to taxonomists for standard genome sequencing and annotation.</title>
        <authorList>
            <consortium name="The Broad Institute Genomics Platform"/>
            <consortium name="The Broad Institute Genome Sequencing Center for Infectious Disease"/>
            <person name="Wu L."/>
            <person name="Ma J."/>
        </authorList>
    </citation>
    <scope>NUCLEOTIDE SEQUENCE [LARGE SCALE GENOMIC DNA]</scope>
    <source>
        <strain evidence="2">JCM 4350</strain>
    </source>
</reference>
<evidence type="ECO:0000313" key="2">
    <source>
        <dbReference type="Proteomes" id="UP000659767"/>
    </source>
</evidence>
<evidence type="ECO:0000313" key="1">
    <source>
        <dbReference type="EMBL" id="GGS34784.1"/>
    </source>
</evidence>